<evidence type="ECO:0000313" key="3">
    <source>
        <dbReference type="Proteomes" id="UP001075354"/>
    </source>
</evidence>
<accession>A0AAV7Y2L1</accession>
<feature type="compositionally biased region" description="Basic and acidic residues" evidence="1">
    <location>
        <begin position="18"/>
        <end position="28"/>
    </location>
</feature>
<proteinExistence type="predicted"/>
<comment type="caution">
    <text evidence="2">The sequence shown here is derived from an EMBL/GenBank/DDBJ whole genome shotgun (WGS) entry which is preliminary data.</text>
</comment>
<protein>
    <submittedName>
        <fullName evidence="2">Uncharacterized protein</fullName>
    </submittedName>
</protein>
<dbReference type="AlphaFoldDB" id="A0AAV7Y2L1"/>
<organism evidence="2 3">
    <name type="scientific">Megalurothrips usitatus</name>
    <name type="common">bean blossom thrips</name>
    <dbReference type="NCBI Taxonomy" id="439358"/>
    <lineage>
        <taxon>Eukaryota</taxon>
        <taxon>Metazoa</taxon>
        <taxon>Ecdysozoa</taxon>
        <taxon>Arthropoda</taxon>
        <taxon>Hexapoda</taxon>
        <taxon>Insecta</taxon>
        <taxon>Pterygota</taxon>
        <taxon>Neoptera</taxon>
        <taxon>Paraneoptera</taxon>
        <taxon>Thysanoptera</taxon>
        <taxon>Terebrantia</taxon>
        <taxon>Thripoidea</taxon>
        <taxon>Thripidae</taxon>
        <taxon>Megalurothrips</taxon>
    </lineage>
</organism>
<feature type="compositionally biased region" description="Low complexity" evidence="1">
    <location>
        <begin position="73"/>
        <end position="89"/>
    </location>
</feature>
<feature type="compositionally biased region" description="Polar residues" evidence="1">
    <location>
        <begin position="40"/>
        <end position="72"/>
    </location>
</feature>
<dbReference type="EMBL" id="JAPTSV010000002">
    <property type="protein sequence ID" value="KAJ1530848.1"/>
    <property type="molecule type" value="Genomic_DNA"/>
</dbReference>
<name>A0AAV7Y2L1_9NEOP</name>
<evidence type="ECO:0000256" key="1">
    <source>
        <dbReference type="SAM" id="MobiDB-lite"/>
    </source>
</evidence>
<feature type="compositionally biased region" description="Polar residues" evidence="1">
    <location>
        <begin position="91"/>
        <end position="110"/>
    </location>
</feature>
<evidence type="ECO:0000313" key="2">
    <source>
        <dbReference type="EMBL" id="KAJ1530848.1"/>
    </source>
</evidence>
<feature type="region of interest" description="Disordered" evidence="1">
    <location>
        <begin position="12"/>
        <end position="110"/>
    </location>
</feature>
<dbReference type="Proteomes" id="UP001075354">
    <property type="component" value="Chromosome 2"/>
</dbReference>
<sequence>MCFRGICEICGWGGGRGSEQRRDEDARVGRRQRSRRPAETSATQKLITSLSNTETMDRYTQNNRANQMNPNHKSSGQGRSSGFQGSKSSSDNRANQLNPNNSKYSGSGKK</sequence>
<gene>
    <name evidence="2" type="ORF">ONE63_005693</name>
</gene>
<reference evidence="2" key="1">
    <citation type="submission" date="2022-12" db="EMBL/GenBank/DDBJ databases">
        <title>Chromosome-level genome assembly of the bean flower thrips Megalurothrips usitatus.</title>
        <authorList>
            <person name="Ma L."/>
            <person name="Liu Q."/>
            <person name="Li H."/>
            <person name="Cai W."/>
        </authorList>
    </citation>
    <scope>NUCLEOTIDE SEQUENCE</scope>
    <source>
        <strain evidence="2">Cailab_2022a</strain>
    </source>
</reference>
<keyword evidence="3" id="KW-1185">Reference proteome</keyword>